<feature type="compositionally biased region" description="Polar residues" evidence="1">
    <location>
        <begin position="1203"/>
        <end position="1212"/>
    </location>
</feature>
<feature type="compositionally biased region" description="Pro residues" evidence="1">
    <location>
        <begin position="390"/>
        <end position="444"/>
    </location>
</feature>
<feature type="compositionally biased region" description="Pro residues" evidence="1">
    <location>
        <begin position="145"/>
        <end position="238"/>
    </location>
</feature>
<dbReference type="EMBL" id="MU069547">
    <property type="protein sequence ID" value="KAF5839308.1"/>
    <property type="molecule type" value="Genomic_DNA"/>
</dbReference>
<evidence type="ECO:0000313" key="4">
    <source>
        <dbReference type="Proteomes" id="UP000815325"/>
    </source>
</evidence>
<evidence type="ECO:0000256" key="2">
    <source>
        <dbReference type="SAM" id="Phobius"/>
    </source>
</evidence>
<feature type="compositionally biased region" description="Low complexity" evidence="1">
    <location>
        <begin position="518"/>
        <end position="527"/>
    </location>
</feature>
<dbReference type="Proteomes" id="UP000815325">
    <property type="component" value="Unassembled WGS sequence"/>
</dbReference>
<feature type="compositionally biased region" description="Pro residues" evidence="1">
    <location>
        <begin position="370"/>
        <end position="381"/>
    </location>
</feature>
<feature type="compositionally biased region" description="Low complexity" evidence="1">
    <location>
        <begin position="1213"/>
        <end position="1223"/>
    </location>
</feature>
<feature type="compositionally biased region" description="Pro residues" evidence="1">
    <location>
        <begin position="247"/>
        <end position="280"/>
    </location>
</feature>
<feature type="transmembrane region" description="Helical" evidence="2">
    <location>
        <begin position="1029"/>
        <end position="1048"/>
    </location>
</feature>
<feature type="region of interest" description="Disordered" evidence="1">
    <location>
        <begin position="1251"/>
        <end position="1294"/>
    </location>
</feature>
<feature type="compositionally biased region" description="Pro residues" evidence="1">
    <location>
        <begin position="497"/>
        <end position="517"/>
    </location>
</feature>
<keyword evidence="2" id="KW-1133">Transmembrane helix</keyword>
<feature type="compositionally biased region" description="Pro residues" evidence="1">
    <location>
        <begin position="18"/>
        <end position="137"/>
    </location>
</feature>
<feature type="compositionally biased region" description="Basic and acidic residues" evidence="1">
    <location>
        <begin position="1663"/>
        <end position="1675"/>
    </location>
</feature>
<feature type="region of interest" description="Disordered" evidence="1">
    <location>
        <begin position="1480"/>
        <end position="1556"/>
    </location>
</feature>
<feature type="region of interest" description="Disordered" evidence="1">
    <location>
        <begin position="1203"/>
        <end position="1227"/>
    </location>
</feature>
<feature type="region of interest" description="Disordered" evidence="1">
    <location>
        <begin position="1653"/>
        <end position="1702"/>
    </location>
</feature>
<proteinExistence type="predicted"/>
<feature type="compositionally biased region" description="Pro residues" evidence="1">
    <location>
        <begin position="560"/>
        <end position="599"/>
    </location>
</feature>
<feature type="compositionally biased region" description="Pro residues" evidence="1">
    <location>
        <begin position="528"/>
        <end position="552"/>
    </location>
</feature>
<feature type="compositionally biased region" description="Pro residues" evidence="1">
    <location>
        <begin position="290"/>
        <end position="363"/>
    </location>
</feature>
<sequence length="1887" mass="196199">MTCFARFSNPCLLFFAAAPPPPPVPTPPTPSPPPPSPQPPPSPSPPSPLPPSPQPPPPSPPPPPVPPPPPPSPLPPSPQPPPSPSPPSPPPPSPQPPPPSPPPPPPPVPPPPPPSPLPPSPQPPPSPPPPSPQPPLPSSFYLPVALPPLLPPLAPFPSPPSPQPPSPLSPPPTTLPLPTSPAPLSPQPPSPSSQPPSPPLPSSPSPQGPPFGSQPPSPSSPPLPSPQPPSPLSPPPASLPLLTSPASPSPQPPYPSPQSPSPPLPSSAFPPVPPFGPQSPSPFSFYLPIATPPLPPPFAPFPPLPSPQPPSTLSPPPPPPPLPVSPAPLSSQPPSPSPQSPSPHLPSSPFPHGPPLGPQPPSPFSSYFPVPTPPLPPPLAPSPRLTSRQPPSPPSPPSTTLPLPISPAPLSPLPPSPSPQSPLPPLPSSPFPPGPPLGPQPPSPLSFGLPTAVPPLPPPLAFFPPLPLPLPPSPISPPPPTFPLPLSPGQPFLQPSFPSPPSSVPLLPLIPPPPIPVPQQASPAMPTSEPPSPVPISPPKPPLPPIPGPPTPFMGAPSIPSIPPTPSSPSTPPTSPAPSSPQIPPSMPAALPPPAPIPTGFPANPGRGAMDRFEPSNLNCSVQAIIAPQVATVNTRRVDFTLRLHQDAGAFCDACGCSLQNREGRNSFSTFSDGQALNSVSPNQDIKGSSDYAVNSRYLTSGADIDVLFEANEDGLHDLEMYVGNQAITYQITVDTQPPSVQGSISLTSQLPANIDPNAAASMPETNVELEVLLNFSKPISPLSEGSFFTKHLDVLSINKISDTVFLVVAAGQWGTTAELFLPYYAYRDLAGNFGIKDADLALRIGPSSYIDDDLGKGASIGVGGILGTGVVASAGAAAAGRAFSFRGGLLQSTYHVQFLAMTANLAAPGLSYSYRQLARFFRWSVLAVEGGKLFSQPGGGGMSSVVPSRRSLLGIQNQTSGNSTGDPEGTHGHGFKEADSLQSVLYVLVVCAIILAAIVVAHLLLIVLYTRFSSSPLAPSLLFPRFEFAITALLLVALTFYSTLTLGSDAYGTPATKSAAYAVLCVLVTPFGCFLWWLTLGRLLAHKVESNSIMPEADDAHTPAPSAPSQHSSMYTQGPHWQAFTGAMPPPRMPSFFPHVGPPSTGPMSGHPQGNSNDASAAPACLPHTAGPHWQQFQGPVVPSSLGDDLLSLPNFVNSASGSNGAGQNLRATASAAPATATHRPHMQPVALASSSRAVAEAALAHDLHGAAPPMVPPAPSTPTQAQPAQLAASAPGACADAPPMAPPTLTHPARRAALPHGACAAAPPMAPPTPTCTAQVTFPPEIQPAAQSNAAIAAGVAEAAQGTLPLRLQEHIKAGCNEQRKVPTPLVPHEQSTVSSDEQHSVPTSMAPYEQGTMFSDEQSSVPPSRVPQEQSTMSSDKQHYVPTSMALHEQDRVYSDEHGGSNSLAPHEQGTVFSDEHQGTTFLAQGGCLSAKGAPTQVAQSRPPQRSPPSAASKSWTASKDASHAASDPVRPSHTRITPRAILDHTRVTPHAASDPVRPSHTRVTPRAVDHTRVTPHAASDPVRLSHTRVTPQATRHDPQAAGALTAPRPAVHAHSFSGAHNAAASSQAAFGPHARSMAGAHDTIASTEAAWQPPLLHSSTLAAEAGRAPAGQGRPELHFAWQDDPHSGFDLQGDQRQPVGEANEQPRQHGVDQADAPDAAFQEPSVLQEHSLMSMMLPSDATHKRYAFIFGDTVKEGSMHVDHWWLLIANPLNFSHKVACAAVFGVYGLTAQSWEQLGLLMALQGVMLVYLLLAWPYLQWQLQALELVAHTLEAIIIIFGILQMDGSSEAYMTWVMIGNEGADACARTASLSNTIDTAFPDARDPCHNFYWLSLKTFSS</sequence>
<feature type="compositionally biased region" description="Pro residues" evidence="1">
    <location>
        <begin position="452"/>
        <end position="488"/>
    </location>
</feature>
<evidence type="ECO:0000256" key="1">
    <source>
        <dbReference type="SAM" id="MobiDB-lite"/>
    </source>
</evidence>
<feature type="transmembrane region" description="Helical" evidence="2">
    <location>
        <begin position="895"/>
        <end position="915"/>
    </location>
</feature>
<feature type="compositionally biased region" description="Low complexity" evidence="1">
    <location>
        <begin position="1486"/>
        <end position="1500"/>
    </location>
</feature>
<feature type="region of interest" description="Disordered" evidence="1">
    <location>
        <begin position="1"/>
        <end position="609"/>
    </location>
</feature>
<name>A0ABQ7GXH7_DUNSA</name>
<organism evidence="3 4">
    <name type="scientific">Dunaliella salina</name>
    <name type="common">Green alga</name>
    <name type="synonym">Protococcus salinus</name>
    <dbReference type="NCBI Taxonomy" id="3046"/>
    <lineage>
        <taxon>Eukaryota</taxon>
        <taxon>Viridiplantae</taxon>
        <taxon>Chlorophyta</taxon>
        <taxon>core chlorophytes</taxon>
        <taxon>Chlorophyceae</taxon>
        <taxon>CS clade</taxon>
        <taxon>Chlamydomonadales</taxon>
        <taxon>Dunaliellaceae</taxon>
        <taxon>Dunaliella</taxon>
    </lineage>
</organism>
<keyword evidence="4" id="KW-1185">Reference proteome</keyword>
<accession>A0ABQ7GXH7</accession>
<feature type="region of interest" description="Disordered" evidence="1">
    <location>
        <begin position="1097"/>
        <end position="1116"/>
    </location>
</feature>
<evidence type="ECO:0000313" key="3">
    <source>
        <dbReference type="EMBL" id="KAF5839308.1"/>
    </source>
</evidence>
<gene>
    <name evidence="3" type="ORF">DUNSADRAFT_1085</name>
</gene>
<feature type="transmembrane region" description="Helical" evidence="2">
    <location>
        <begin position="1060"/>
        <end position="1079"/>
    </location>
</feature>
<feature type="region of interest" description="Disordered" evidence="1">
    <location>
        <begin position="1368"/>
        <end position="1426"/>
    </location>
</feature>
<feature type="compositionally biased region" description="Low complexity" evidence="1">
    <location>
        <begin position="1263"/>
        <end position="1284"/>
    </location>
</feature>
<keyword evidence="2" id="KW-0812">Transmembrane</keyword>
<dbReference type="PRINTS" id="PR01217">
    <property type="entry name" value="PRICHEXTENSN"/>
</dbReference>
<reference evidence="3" key="1">
    <citation type="submission" date="2017-08" db="EMBL/GenBank/DDBJ databases">
        <authorList>
            <person name="Polle J.E."/>
            <person name="Barry K."/>
            <person name="Cushman J."/>
            <person name="Schmutz J."/>
            <person name="Tran D."/>
            <person name="Hathwaick L.T."/>
            <person name="Yim W.C."/>
            <person name="Jenkins J."/>
            <person name="Mckie-Krisberg Z.M."/>
            <person name="Prochnik S."/>
            <person name="Lindquist E."/>
            <person name="Dockter R.B."/>
            <person name="Adam C."/>
            <person name="Molina H."/>
            <person name="Bunkerborg J."/>
            <person name="Jin E."/>
            <person name="Buchheim M."/>
            <person name="Magnuson J."/>
        </authorList>
    </citation>
    <scope>NUCLEOTIDE SEQUENCE</scope>
    <source>
        <strain evidence="3">CCAP 19/18</strain>
    </source>
</reference>
<protein>
    <submittedName>
        <fullName evidence="3">Uncharacterized protein</fullName>
    </submittedName>
</protein>
<feature type="region of interest" description="Disordered" evidence="1">
    <location>
        <begin position="1133"/>
        <end position="1182"/>
    </location>
</feature>
<feature type="transmembrane region" description="Helical" evidence="2">
    <location>
        <begin position="985"/>
        <end position="1009"/>
    </location>
</feature>
<keyword evidence="2" id="KW-0472">Membrane</keyword>
<feature type="compositionally biased region" description="Polar residues" evidence="1">
    <location>
        <begin position="1399"/>
        <end position="1422"/>
    </location>
</feature>
<feature type="compositionally biased region" description="Polar residues" evidence="1">
    <location>
        <begin position="1376"/>
        <end position="1390"/>
    </location>
</feature>
<comment type="caution">
    <text evidence="3">The sequence shown here is derived from an EMBL/GenBank/DDBJ whole genome shotgun (WGS) entry which is preliminary data.</text>
</comment>